<dbReference type="PANTHER" id="PTHR38692:SF1">
    <property type="entry name" value="PROTEIN SMG"/>
    <property type="match status" value="1"/>
</dbReference>
<dbReference type="RefSeq" id="WP_046859940.1">
    <property type="nucleotide sequence ID" value="NZ_CP011412.1"/>
</dbReference>
<dbReference type="Pfam" id="PF04361">
    <property type="entry name" value="DUF494"/>
    <property type="match status" value="1"/>
</dbReference>
<comment type="similarity">
    <text evidence="1">Belongs to the Smg family.</text>
</comment>
<protein>
    <recommendedName>
        <fullName evidence="1">Protein Smg homolog</fullName>
    </recommendedName>
</protein>
<dbReference type="KEGG" id="seds:AAY24_12355"/>
<evidence type="ECO:0000313" key="2">
    <source>
        <dbReference type="EMBL" id="AKH21011.1"/>
    </source>
</evidence>
<dbReference type="AlphaFoldDB" id="A0A0F7JWV5"/>
<proteinExistence type="inferred from homology"/>
<dbReference type="HAMAP" id="MF_00598">
    <property type="entry name" value="Smg"/>
    <property type="match status" value="1"/>
</dbReference>
<dbReference type="OrthoDB" id="9788984at2"/>
<evidence type="ECO:0000256" key="1">
    <source>
        <dbReference type="HAMAP-Rule" id="MF_00598"/>
    </source>
</evidence>
<keyword evidence="3" id="KW-1185">Reference proteome</keyword>
<dbReference type="EMBL" id="CP011412">
    <property type="protein sequence ID" value="AKH21011.1"/>
    <property type="molecule type" value="Genomic_DNA"/>
</dbReference>
<dbReference type="PANTHER" id="PTHR38692">
    <property type="entry name" value="PROTEIN SMG"/>
    <property type="match status" value="1"/>
</dbReference>
<organism evidence="2 3">
    <name type="scientific">Sedimenticola thiotaurini</name>
    <dbReference type="NCBI Taxonomy" id="1543721"/>
    <lineage>
        <taxon>Bacteria</taxon>
        <taxon>Pseudomonadati</taxon>
        <taxon>Pseudomonadota</taxon>
        <taxon>Gammaproteobacteria</taxon>
        <taxon>Chromatiales</taxon>
        <taxon>Sedimenticolaceae</taxon>
        <taxon>Sedimenticola</taxon>
    </lineage>
</organism>
<evidence type="ECO:0000313" key="3">
    <source>
        <dbReference type="Proteomes" id="UP000034410"/>
    </source>
</evidence>
<gene>
    <name evidence="1" type="primary">smg</name>
    <name evidence="2" type="ORF">AAY24_12355</name>
</gene>
<sequence>MNENVVDILIYLYENYMDSDQDSISDQGQIHDELVEAGFPEQEVNKAFQWMDELAERQSPENFHHQPQGAMRVYTPEEQRRIDTDSRGLLMFLEQNGILDATGRELVIDRSIALGTHTIGVDEIKWVVLMVLINQPGQESAFAQMEELVYNDIPAYLH</sequence>
<reference evidence="2 3" key="1">
    <citation type="journal article" date="2015" name="Genome Announc.">
        <title>Complete Genome Sequence of Sedimenticola thiotaurini Strain SIP-G1, a Polyphosphate- and Polyhydroxyalkanoate-Accumulating Sulfur-Oxidizing Gammaproteobacterium Isolated from Salt Marsh Sediments.</title>
        <authorList>
            <person name="Flood B.E."/>
            <person name="Jones D.S."/>
            <person name="Bailey J.V."/>
        </authorList>
    </citation>
    <scope>NUCLEOTIDE SEQUENCE [LARGE SCALE GENOMIC DNA]</scope>
    <source>
        <strain evidence="2 3">SIP-G1</strain>
    </source>
</reference>
<dbReference type="Proteomes" id="UP000034410">
    <property type="component" value="Chromosome"/>
</dbReference>
<dbReference type="InterPro" id="IPR007456">
    <property type="entry name" value="Smg"/>
</dbReference>
<accession>A0A0F7JWV5</accession>
<name>A0A0F7JWV5_9GAMM</name>